<reference evidence="2" key="1">
    <citation type="submission" date="2023-08" db="EMBL/GenBank/DDBJ databases">
        <authorList>
            <person name="Chen Y."/>
            <person name="Shah S."/>
            <person name="Dougan E. K."/>
            <person name="Thang M."/>
            <person name="Chan C."/>
        </authorList>
    </citation>
    <scope>NUCLEOTIDE SEQUENCE</scope>
</reference>
<sequence length="509" mass="56786">MARAGADWPKERQPSRCQTASGVEQLRVKVRVPELLLPSLGAANDRTRVLNNGKPLQSRNPAIIMMGSASEPSLATKSSSSLPRLRLPPGTLNIVSQVAIQYDVDPLKDSRPAPVRYELPPEASPRQLVRKPGDPPLEKLPLPSGSLGELTTSLSPLHRPSPQLKRSMHLMEGLFTLRHMNNKEPKDTGRGSPTISPRSEEPLQEEPQVPKRPKTGDGKNTEDDDPMLLAALKDLEDTSESLEAKIQGIKEAKLMVKRCKGTRHPTSIMSDRTMMVMVRKALLLKQVEEQMAIFKAAQANCEQTLREMVDRGRPPPEELQGTLRFIQKFVHRGAHGKTGNFESFVASFKLPAKHQLLETFRAEATAAGAWWAEKSYEEAQAGAGCWEIKHLMDLAVQVGADDDDPMLWRARDVLMSRLVERITTLTKDCLQKDELAEQRGKERGTVPALGMASTNADRIEKEIFEATRLGMDKTQDCIVEAEAAVKLLRQKDGERKRLHNRNKRMQEAQ</sequence>
<accession>A0AA36JTW9</accession>
<dbReference type="Proteomes" id="UP001178507">
    <property type="component" value="Unassembled WGS sequence"/>
</dbReference>
<feature type="compositionally biased region" description="Low complexity" evidence="1">
    <location>
        <begin position="142"/>
        <end position="157"/>
    </location>
</feature>
<proteinExistence type="predicted"/>
<gene>
    <name evidence="2" type="ORF">EVOR1521_LOCUS31988</name>
</gene>
<evidence type="ECO:0000313" key="3">
    <source>
        <dbReference type="Proteomes" id="UP001178507"/>
    </source>
</evidence>
<feature type="region of interest" description="Disordered" evidence="1">
    <location>
        <begin position="107"/>
        <end position="163"/>
    </location>
</feature>
<evidence type="ECO:0000313" key="2">
    <source>
        <dbReference type="EMBL" id="CAJ1411403.1"/>
    </source>
</evidence>
<keyword evidence="3" id="KW-1185">Reference proteome</keyword>
<evidence type="ECO:0000256" key="1">
    <source>
        <dbReference type="SAM" id="MobiDB-lite"/>
    </source>
</evidence>
<feature type="region of interest" description="Disordered" evidence="1">
    <location>
        <begin position="179"/>
        <end position="225"/>
    </location>
</feature>
<feature type="region of interest" description="Disordered" evidence="1">
    <location>
        <begin position="1"/>
        <end position="21"/>
    </location>
</feature>
<name>A0AA36JTW9_9DINO</name>
<dbReference type="EMBL" id="CAUJNA010003873">
    <property type="protein sequence ID" value="CAJ1411403.1"/>
    <property type="molecule type" value="Genomic_DNA"/>
</dbReference>
<organism evidence="2 3">
    <name type="scientific">Effrenium voratum</name>
    <dbReference type="NCBI Taxonomy" id="2562239"/>
    <lineage>
        <taxon>Eukaryota</taxon>
        <taxon>Sar</taxon>
        <taxon>Alveolata</taxon>
        <taxon>Dinophyceae</taxon>
        <taxon>Suessiales</taxon>
        <taxon>Symbiodiniaceae</taxon>
        <taxon>Effrenium</taxon>
    </lineage>
</organism>
<dbReference type="AlphaFoldDB" id="A0AA36JTW9"/>
<comment type="caution">
    <text evidence="2">The sequence shown here is derived from an EMBL/GenBank/DDBJ whole genome shotgun (WGS) entry which is preliminary data.</text>
</comment>
<protein>
    <submittedName>
        <fullName evidence="2">Uncharacterized protein</fullName>
    </submittedName>
</protein>